<dbReference type="PANTHER" id="PTHR24223:SF443">
    <property type="entry name" value="MULTIDRUG-RESISTANCE LIKE PROTEIN 1, ISOFORM I"/>
    <property type="match status" value="1"/>
</dbReference>
<keyword evidence="3 9" id="KW-0812">Transmembrane</keyword>
<feature type="domain" description="ABC transmembrane type-1" evidence="11">
    <location>
        <begin position="84"/>
        <end position="369"/>
    </location>
</feature>
<evidence type="ECO:0000256" key="4">
    <source>
        <dbReference type="ARBA" id="ARBA00022737"/>
    </source>
</evidence>
<dbReference type="SMART" id="SM00382">
    <property type="entry name" value="AAA"/>
    <property type="match status" value="2"/>
</dbReference>
<dbReference type="Gene3D" id="3.40.50.300">
    <property type="entry name" value="P-loop containing nucleotide triphosphate hydrolases"/>
    <property type="match status" value="2"/>
</dbReference>
<dbReference type="Pfam" id="PF00005">
    <property type="entry name" value="ABC_tran"/>
    <property type="match status" value="2"/>
</dbReference>
<dbReference type="PROSITE" id="PS00211">
    <property type="entry name" value="ABC_TRANSPORTER_1"/>
    <property type="match status" value="1"/>
</dbReference>
<dbReference type="InterPro" id="IPR027417">
    <property type="entry name" value="P-loop_NTPase"/>
</dbReference>
<evidence type="ECO:0000256" key="7">
    <source>
        <dbReference type="ARBA" id="ARBA00022989"/>
    </source>
</evidence>
<feature type="transmembrane region" description="Helical" evidence="9">
    <location>
        <begin position="717"/>
        <end position="739"/>
    </location>
</feature>
<dbReference type="Pfam" id="PF00664">
    <property type="entry name" value="ABC_membrane"/>
    <property type="match status" value="2"/>
</dbReference>
<feature type="transmembrane region" description="Helical" evidence="9">
    <location>
        <begin position="298"/>
        <end position="318"/>
    </location>
</feature>
<dbReference type="GO" id="GO:0005524">
    <property type="term" value="F:ATP binding"/>
    <property type="evidence" value="ECO:0007669"/>
    <property type="project" value="UniProtKB-KW"/>
</dbReference>
<evidence type="ECO:0000256" key="8">
    <source>
        <dbReference type="ARBA" id="ARBA00023136"/>
    </source>
</evidence>
<keyword evidence="14" id="KW-1185">Reference proteome</keyword>
<dbReference type="GO" id="GO:0005774">
    <property type="term" value="C:vacuolar membrane"/>
    <property type="evidence" value="ECO:0007669"/>
    <property type="project" value="UniProtKB-SubCell"/>
</dbReference>
<dbReference type="InterPro" id="IPR050173">
    <property type="entry name" value="ABC_transporter_C-like"/>
</dbReference>
<dbReference type="Gene3D" id="1.20.1560.10">
    <property type="entry name" value="ABC transporter type 1, transmembrane domain"/>
    <property type="match status" value="2"/>
</dbReference>
<evidence type="ECO:0000259" key="11">
    <source>
        <dbReference type="PROSITE" id="PS50929"/>
    </source>
</evidence>
<keyword evidence="2" id="KW-0813">Transport</keyword>
<feature type="domain" description="ABC transporter" evidence="10">
    <location>
        <begin position="401"/>
        <end position="622"/>
    </location>
</feature>
<feature type="domain" description="ABC transmembrane type-1" evidence="11">
    <location>
        <begin position="684"/>
        <end position="957"/>
    </location>
</feature>
<feature type="transmembrane region" description="Helical" evidence="9">
    <location>
        <begin position="792"/>
        <end position="811"/>
    </location>
</feature>
<feature type="transmembrane region" description="Helical" evidence="9">
    <location>
        <begin position="817"/>
        <end position="835"/>
    </location>
</feature>
<comment type="subcellular location">
    <subcellularLocation>
        <location evidence="1">Vacuole membrane</location>
        <topology evidence="1">Multi-pass membrane protein</topology>
    </subcellularLocation>
</comment>
<reference evidence="13 14" key="1">
    <citation type="submission" date="2019-03" db="EMBL/GenBank/DDBJ databases">
        <authorList>
            <person name="Gaulin E."/>
            <person name="Dumas B."/>
        </authorList>
    </citation>
    <scope>NUCLEOTIDE SEQUENCE [LARGE SCALE GENOMIC DNA]</scope>
    <source>
        <strain evidence="13">CBS 568.67</strain>
    </source>
</reference>
<dbReference type="InterPro" id="IPR003439">
    <property type="entry name" value="ABC_transporter-like_ATP-bd"/>
</dbReference>
<evidence type="ECO:0000313" key="12">
    <source>
        <dbReference type="EMBL" id="KAF0688401.1"/>
    </source>
</evidence>
<organism evidence="13 14">
    <name type="scientific">Aphanomyces stellatus</name>
    <dbReference type="NCBI Taxonomy" id="120398"/>
    <lineage>
        <taxon>Eukaryota</taxon>
        <taxon>Sar</taxon>
        <taxon>Stramenopiles</taxon>
        <taxon>Oomycota</taxon>
        <taxon>Saprolegniomycetes</taxon>
        <taxon>Saprolegniales</taxon>
        <taxon>Verrucalvaceae</taxon>
        <taxon>Aphanomyces</taxon>
    </lineage>
</organism>
<dbReference type="InterPro" id="IPR036640">
    <property type="entry name" value="ABC1_TM_sf"/>
</dbReference>
<dbReference type="GO" id="GO:0140359">
    <property type="term" value="F:ABC-type transporter activity"/>
    <property type="evidence" value="ECO:0007669"/>
    <property type="project" value="InterPro"/>
</dbReference>
<evidence type="ECO:0000256" key="2">
    <source>
        <dbReference type="ARBA" id="ARBA00022448"/>
    </source>
</evidence>
<dbReference type="CDD" id="cd03244">
    <property type="entry name" value="ABCC_MRP_domain2"/>
    <property type="match status" value="1"/>
</dbReference>
<gene>
    <name evidence="13" type="primary">Aste57867_19978</name>
    <name evidence="12" type="ORF">As57867_019912</name>
    <name evidence="13" type="ORF">ASTE57867_19978</name>
</gene>
<dbReference type="FunFam" id="1.20.1560.10:FF:000013">
    <property type="entry name" value="ABC transporter C family member 2"/>
    <property type="match status" value="1"/>
</dbReference>
<feature type="transmembrane region" description="Helical" evidence="9">
    <location>
        <begin position="338"/>
        <end position="357"/>
    </location>
</feature>
<evidence type="ECO:0000256" key="5">
    <source>
        <dbReference type="ARBA" id="ARBA00022741"/>
    </source>
</evidence>
<dbReference type="InterPro" id="IPR044746">
    <property type="entry name" value="ABCC_6TM_D1"/>
</dbReference>
<dbReference type="InterPro" id="IPR017871">
    <property type="entry name" value="ABC_transporter-like_CS"/>
</dbReference>
<sequence>MYQSIDASPLQHPLATASWVSRLFFSWMSPLMALGARRQLHPSDVWPLEAPYRSHAVAAAFTPHLASHRSFLATAVHLYGSETVVIGVVKLLAMVCSLAGPLVLHQVVSIVETTTSATETDDDDAPLSVWTPIVALFGLSLAKAMLTTHATLRNELLYTQLAAALQSVLYEKAMRLHPTQSTHMWTNLFSSDVDAVLVISSTVHDMWLIPCQVVVLLLLLWRLLGLAMVCGALVVGCTLLLSQWVARKQRENWTALMAQKDSRMRVVTAVFQAIQTVKLQGWEGRYVSQLTQLRHLELALLWTQTLWGAAFNLLQYVMPVALTTASFAAHVLLFHKPLPASTVFGALALFNLVKAPLMRLPTLVADWMHAYVAYRRCLTFLALPELDLTLVHQDPESPHAIQLDRVTAGYDEATPLLKDLRWRVRRGDLVVVHGPVGCGKSSLCKLVLGELDVFHGHVAVNGNVAYVGQEPWVQHTTARANILFGLAYDHAKYSNVVDACALAPDFNTWRDGDHTLIDTSTISGGQRARLALARACYAESDIYVLDAPLAAVDALVAQHVFTRCFVGLLRHKTIILVTHNPELIASSFVDQRVHVVDGNVVIVDSDQPLEGTLLPSARQSNPTPFDTPLPRNGQAMAMASTTTETVHTVDSRPLGRVSMDIVWAYVVAMGGWPVVLAYVAIQSAWQGCQVASDLWLSAWTHSSHDSLSFFATAPWHLSIYALLAGTACAFVFVWTVAVFGTGLRASQTLFDQLATSLLHAPMTFFDATPLGRILSRFGGDINKIDGRLPFSVGYFWTSLFLLLASTLTIVIVVPLSMFALLPLACLYYLVGAAYVQPARELERLTKAAQAPVLTHIAESLDGASVVRSLHASSRFLDMHHVNIDHENALVNATELAGQWFQLRVQLASACLVFGVAASLVAFRDALSPGMLGLLFTYALQMTSLLEGMVQVWSTLETALVAPERIAEFTSLAPSEGGDLNPCCTSLDKHPCSLFPRCAIRFDRVSFRYAPATPFVLQDVSFHVQAGEKFGVVGRTGAGKSSLTLVLFRLYELDAGVITIDGVDISTLPRSALRRHLAIIPQQPVLFRGTLRQVLDPFDEYDDVAIWSVLRQVDLAAMTATLEALVEDKGANFSVGERQLLSLARALLRQAKIVVLDEATAAVDQNTDRRIQQVLRHAFKAATVVTIAHRIETLVDYDRILVLSQGKVAQCGNFAALMTQATNICRDAGFTPDKTL</sequence>
<keyword evidence="4" id="KW-0677">Repeat</keyword>
<dbReference type="EMBL" id="VJMH01006727">
    <property type="protein sequence ID" value="KAF0688401.1"/>
    <property type="molecule type" value="Genomic_DNA"/>
</dbReference>
<evidence type="ECO:0000313" key="14">
    <source>
        <dbReference type="Proteomes" id="UP000332933"/>
    </source>
</evidence>
<keyword evidence="6" id="KW-0067">ATP-binding</keyword>
<dbReference type="PROSITE" id="PS50929">
    <property type="entry name" value="ABC_TM1F"/>
    <property type="match status" value="2"/>
</dbReference>
<protein>
    <submittedName>
        <fullName evidence="13">Aste57867_19978 protein</fullName>
    </submittedName>
</protein>
<feature type="domain" description="ABC transporter" evidence="10">
    <location>
        <begin position="999"/>
        <end position="1229"/>
    </location>
</feature>
<keyword evidence="8 9" id="KW-0472">Membrane</keyword>
<dbReference type="EMBL" id="CAADRA010006750">
    <property type="protein sequence ID" value="VFT96675.1"/>
    <property type="molecule type" value="Genomic_DNA"/>
</dbReference>
<evidence type="ECO:0000256" key="9">
    <source>
        <dbReference type="SAM" id="Phobius"/>
    </source>
</evidence>
<dbReference type="AlphaFoldDB" id="A0A485LDX1"/>
<evidence type="ECO:0000256" key="6">
    <source>
        <dbReference type="ARBA" id="ARBA00022840"/>
    </source>
</evidence>
<dbReference type="PROSITE" id="PS50893">
    <property type="entry name" value="ABC_TRANSPORTER_2"/>
    <property type="match status" value="2"/>
</dbReference>
<dbReference type="InterPro" id="IPR003593">
    <property type="entry name" value="AAA+_ATPase"/>
</dbReference>
<dbReference type="OrthoDB" id="6500128at2759"/>
<dbReference type="CDD" id="cd03250">
    <property type="entry name" value="ABCC_MRP_domain1"/>
    <property type="match status" value="1"/>
</dbReference>
<dbReference type="CDD" id="cd18579">
    <property type="entry name" value="ABC_6TM_ABCC_D1"/>
    <property type="match status" value="1"/>
</dbReference>
<dbReference type="GO" id="GO:0016887">
    <property type="term" value="F:ATP hydrolysis activity"/>
    <property type="evidence" value="ECO:0007669"/>
    <property type="project" value="InterPro"/>
</dbReference>
<dbReference type="InterPro" id="IPR044726">
    <property type="entry name" value="ABCC_6TM_D2"/>
</dbReference>
<dbReference type="PANTHER" id="PTHR24223">
    <property type="entry name" value="ATP-BINDING CASSETTE SUB-FAMILY C"/>
    <property type="match status" value="1"/>
</dbReference>
<accession>A0A485LDX1</accession>
<reference evidence="12" key="2">
    <citation type="submission" date="2019-06" db="EMBL/GenBank/DDBJ databases">
        <title>Genomics analysis of Aphanomyces spp. identifies a new class of oomycete effector associated with host adaptation.</title>
        <authorList>
            <person name="Gaulin E."/>
        </authorList>
    </citation>
    <scope>NUCLEOTIDE SEQUENCE</scope>
    <source>
        <strain evidence="12">CBS 578.67</strain>
    </source>
</reference>
<evidence type="ECO:0000256" key="3">
    <source>
        <dbReference type="ARBA" id="ARBA00022692"/>
    </source>
</evidence>
<feature type="transmembrane region" description="Helical" evidence="9">
    <location>
        <begin position="661"/>
        <end position="681"/>
    </location>
</feature>
<evidence type="ECO:0000259" key="10">
    <source>
        <dbReference type="PROSITE" id="PS50893"/>
    </source>
</evidence>
<evidence type="ECO:0000256" key="1">
    <source>
        <dbReference type="ARBA" id="ARBA00004128"/>
    </source>
</evidence>
<keyword evidence="7 9" id="KW-1133">Transmembrane helix</keyword>
<feature type="transmembrane region" description="Helical" evidence="9">
    <location>
        <begin position="904"/>
        <end position="922"/>
    </location>
</feature>
<feature type="transmembrane region" description="Helical" evidence="9">
    <location>
        <begin position="213"/>
        <end position="241"/>
    </location>
</feature>
<dbReference type="SUPFAM" id="SSF90123">
    <property type="entry name" value="ABC transporter transmembrane region"/>
    <property type="match status" value="2"/>
</dbReference>
<dbReference type="Proteomes" id="UP000332933">
    <property type="component" value="Unassembled WGS sequence"/>
</dbReference>
<name>A0A485LDX1_9STRA</name>
<dbReference type="CDD" id="cd18580">
    <property type="entry name" value="ABC_6TM_ABCC_D2"/>
    <property type="match status" value="1"/>
</dbReference>
<keyword evidence="5" id="KW-0547">Nucleotide-binding</keyword>
<dbReference type="FunFam" id="3.40.50.300:FF:000838">
    <property type="entry name" value="ABC multidrug transporter (Eurofung)"/>
    <property type="match status" value="1"/>
</dbReference>
<evidence type="ECO:0000313" key="13">
    <source>
        <dbReference type="EMBL" id="VFT96675.1"/>
    </source>
</evidence>
<dbReference type="InterPro" id="IPR011527">
    <property type="entry name" value="ABC1_TM_dom"/>
</dbReference>
<dbReference type="SUPFAM" id="SSF52540">
    <property type="entry name" value="P-loop containing nucleoside triphosphate hydrolases"/>
    <property type="match status" value="2"/>
</dbReference>
<proteinExistence type="predicted"/>